<evidence type="ECO:0000313" key="4">
    <source>
        <dbReference type="EMBL" id="MFC3762829.1"/>
    </source>
</evidence>
<keyword evidence="1" id="KW-0645">Protease</keyword>
<keyword evidence="5" id="KW-1185">Reference proteome</keyword>
<accession>A0ABV7YDF6</accession>
<feature type="active site" evidence="1">
    <location>
        <position position="367"/>
    </location>
</feature>
<organism evidence="4 5">
    <name type="scientific">Tenggerimyces flavus</name>
    <dbReference type="NCBI Taxonomy" id="1708749"/>
    <lineage>
        <taxon>Bacteria</taxon>
        <taxon>Bacillati</taxon>
        <taxon>Actinomycetota</taxon>
        <taxon>Actinomycetes</taxon>
        <taxon>Propionibacteriales</taxon>
        <taxon>Nocardioidaceae</taxon>
        <taxon>Tenggerimyces</taxon>
    </lineage>
</organism>
<feature type="active site" evidence="1">
    <location>
        <position position="155"/>
    </location>
</feature>
<dbReference type="InterPro" id="IPR038765">
    <property type="entry name" value="Papain-like_cys_pep_sf"/>
</dbReference>
<evidence type="ECO:0000313" key="5">
    <source>
        <dbReference type="Proteomes" id="UP001595699"/>
    </source>
</evidence>
<evidence type="ECO:0000256" key="1">
    <source>
        <dbReference type="PROSITE-ProRule" id="PRU00239"/>
    </source>
</evidence>
<keyword evidence="1" id="KW-0788">Thiol protease</keyword>
<dbReference type="Proteomes" id="UP001595699">
    <property type="component" value="Unassembled WGS sequence"/>
</dbReference>
<sequence length="420" mass="46385">MSELRGHPDSPDPSPGADRPRPESAEFKQLESLAELRTGERKSYEPSDHAPPPRRDLPTETQTFERPGLMAMGNRIKQAITDRFGGGSDAEKLAEADDPREVHEIQRPPYTKNYYTDLPNTVYDRYLVRDAKSPIPLFDGPASRDDVRQGTVGDCGVLATLGAVAGHRPELIRDAVSQVGERTYEVTLHRVSPATPGDPVARPTGDTVTYRVNDELPVRLDRSGAPPAAAKPEICAWPALVEKALAGQDQTWGPVRQMLWNQDWAMGARDGVDKQRLKAHEGPAPNDPPTGYDRLNVGSTSLMRADLLTELTGEEAEVRPIPSIHNGEQALLDEFRDQLDDGKPVLVGSRGDKSNEPIPFAGHEFGHVYEVTDVSDGKIKLRNPWGDDFSPDPMDVKTFCEYFRNIYPDGSRGGFYTTLK</sequence>
<dbReference type="SUPFAM" id="SSF54001">
    <property type="entry name" value="Cysteine proteinases"/>
    <property type="match status" value="1"/>
</dbReference>
<feature type="compositionally biased region" description="Basic and acidic residues" evidence="2">
    <location>
        <begin position="18"/>
        <end position="29"/>
    </location>
</feature>
<dbReference type="EMBL" id="JBHRZH010000016">
    <property type="protein sequence ID" value="MFC3762829.1"/>
    <property type="molecule type" value="Genomic_DNA"/>
</dbReference>
<gene>
    <name evidence="4" type="ORF">ACFOUW_18455</name>
</gene>
<proteinExistence type="predicted"/>
<feature type="region of interest" description="Disordered" evidence="2">
    <location>
        <begin position="1"/>
        <end position="72"/>
    </location>
</feature>
<name>A0ABV7YDF6_9ACTN</name>
<reference evidence="5" key="1">
    <citation type="journal article" date="2019" name="Int. J. Syst. Evol. Microbiol.">
        <title>The Global Catalogue of Microorganisms (GCM) 10K type strain sequencing project: providing services to taxonomists for standard genome sequencing and annotation.</title>
        <authorList>
            <consortium name="The Broad Institute Genomics Platform"/>
            <consortium name="The Broad Institute Genome Sequencing Center for Infectious Disease"/>
            <person name="Wu L."/>
            <person name="Ma J."/>
        </authorList>
    </citation>
    <scope>NUCLEOTIDE SEQUENCE [LARGE SCALE GENOMIC DNA]</scope>
    <source>
        <strain evidence="5">CGMCC 4.7241</strain>
    </source>
</reference>
<dbReference type="RefSeq" id="WP_205113660.1">
    <property type="nucleotide sequence ID" value="NZ_JAFBCM010000001.1"/>
</dbReference>
<feature type="compositionally biased region" description="Basic and acidic residues" evidence="2">
    <location>
        <begin position="1"/>
        <end position="10"/>
    </location>
</feature>
<dbReference type="PROSITE" id="PS50203">
    <property type="entry name" value="CALPAIN_CAT"/>
    <property type="match status" value="1"/>
</dbReference>
<protein>
    <recommendedName>
        <fullName evidence="3">Calpain catalytic domain-containing protein</fullName>
    </recommendedName>
</protein>
<comment type="caution">
    <text evidence="4">The sequence shown here is derived from an EMBL/GenBank/DDBJ whole genome shotgun (WGS) entry which is preliminary data.</text>
</comment>
<feature type="domain" description="Calpain catalytic" evidence="3">
    <location>
        <begin position="142"/>
        <end position="420"/>
    </location>
</feature>
<feature type="compositionally biased region" description="Basic and acidic residues" evidence="2">
    <location>
        <begin position="37"/>
        <end position="58"/>
    </location>
</feature>
<keyword evidence="1" id="KW-0378">Hydrolase</keyword>
<evidence type="ECO:0000256" key="2">
    <source>
        <dbReference type="SAM" id="MobiDB-lite"/>
    </source>
</evidence>
<evidence type="ECO:0000259" key="3">
    <source>
        <dbReference type="PROSITE" id="PS50203"/>
    </source>
</evidence>
<feature type="active site" evidence="1">
    <location>
        <position position="383"/>
    </location>
</feature>
<dbReference type="InterPro" id="IPR001300">
    <property type="entry name" value="Peptidase_C2_calpain_cat"/>
</dbReference>